<dbReference type="PANTHER" id="PTHR43198">
    <property type="entry name" value="BIFUNCTIONAL TH2 PROTEIN"/>
    <property type="match status" value="1"/>
</dbReference>
<evidence type="ECO:0000259" key="2">
    <source>
        <dbReference type="Pfam" id="PF03070"/>
    </source>
</evidence>
<dbReference type="InterPro" id="IPR050967">
    <property type="entry name" value="Thiamine_Salvage_TenA"/>
</dbReference>
<dbReference type="Proteomes" id="UP000325081">
    <property type="component" value="Unassembled WGS sequence"/>
</dbReference>
<feature type="region of interest" description="Disordered" evidence="1">
    <location>
        <begin position="1"/>
        <end position="24"/>
    </location>
</feature>
<dbReference type="GO" id="GO:0006772">
    <property type="term" value="P:thiamine metabolic process"/>
    <property type="evidence" value="ECO:0007669"/>
    <property type="project" value="UniProtKB-ARBA"/>
</dbReference>
<dbReference type="EMBL" id="BKCP01007404">
    <property type="protein sequence ID" value="GER46094.1"/>
    <property type="molecule type" value="Genomic_DNA"/>
</dbReference>
<name>A0A5A7QLR7_STRAF</name>
<dbReference type="InterPro" id="IPR023214">
    <property type="entry name" value="HAD_sf"/>
</dbReference>
<feature type="domain" description="Thiaminase-2/PQQC" evidence="2">
    <location>
        <begin position="172"/>
        <end position="314"/>
    </location>
</feature>
<organism evidence="3 4">
    <name type="scientific">Striga asiatica</name>
    <name type="common">Asiatic witchweed</name>
    <name type="synonym">Buchnera asiatica</name>
    <dbReference type="NCBI Taxonomy" id="4170"/>
    <lineage>
        <taxon>Eukaryota</taxon>
        <taxon>Viridiplantae</taxon>
        <taxon>Streptophyta</taxon>
        <taxon>Embryophyta</taxon>
        <taxon>Tracheophyta</taxon>
        <taxon>Spermatophyta</taxon>
        <taxon>Magnoliopsida</taxon>
        <taxon>eudicotyledons</taxon>
        <taxon>Gunneridae</taxon>
        <taxon>Pentapetalae</taxon>
        <taxon>asterids</taxon>
        <taxon>lamiids</taxon>
        <taxon>Lamiales</taxon>
        <taxon>Orobanchaceae</taxon>
        <taxon>Buchnereae</taxon>
        <taxon>Striga</taxon>
    </lineage>
</organism>
<dbReference type="PANTHER" id="PTHR43198:SF9">
    <property type="entry name" value="AMINOPYRIMIDINE AMINOHYDROLASE, MITOCHONDRIAL ISOFORM X1-RELATED"/>
    <property type="match status" value="1"/>
</dbReference>
<protein>
    <submittedName>
        <fullName evidence="3">Haem oxygenase-like</fullName>
    </submittedName>
</protein>
<dbReference type="GO" id="GO:0005829">
    <property type="term" value="C:cytosol"/>
    <property type="evidence" value="ECO:0007669"/>
    <property type="project" value="TreeGrafter"/>
</dbReference>
<dbReference type="AlphaFoldDB" id="A0A5A7QLR7"/>
<dbReference type="Pfam" id="PF03070">
    <property type="entry name" value="TENA_THI-4"/>
    <property type="match status" value="1"/>
</dbReference>
<evidence type="ECO:0000256" key="1">
    <source>
        <dbReference type="SAM" id="MobiDB-lite"/>
    </source>
</evidence>
<dbReference type="CDD" id="cd19368">
    <property type="entry name" value="TenA_C_AtTH2-like"/>
    <property type="match status" value="1"/>
</dbReference>
<dbReference type="OrthoDB" id="10028886at2759"/>
<gene>
    <name evidence="3" type="ORF">STAS_23089</name>
</gene>
<reference evidence="4" key="1">
    <citation type="journal article" date="2019" name="Curr. Biol.">
        <title>Genome Sequence of Striga asiatica Provides Insight into the Evolution of Plant Parasitism.</title>
        <authorList>
            <person name="Yoshida S."/>
            <person name="Kim S."/>
            <person name="Wafula E.K."/>
            <person name="Tanskanen J."/>
            <person name="Kim Y.M."/>
            <person name="Honaas L."/>
            <person name="Yang Z."/>
            <person name="Spallek T."/>
            <person name="Conn C.E."/>
            <person name="Ichihashi Y."/>
            <person name="Cheong K."/>
            <person name="Cui S."/>
            <person name="Der J.P."/>
            <person name="Gundlach H."/>
            <person name="Jiao Y."/>
            <person name="Hori C."/>
            <person name="Ishida J.K."/>
            <person name="Kasahara H."/>
            <person name="Kiba T."/>
            <person name="Kim M.S."/>
            <person name="Koo N."/>
            <person name="Laohavisit A."/>
            <person name="Lee Y.H."/>
            <person name="Lumba S."/>
            <person name="McCourt P."/>
            <person name="Mortimer J.C."/>
            <person name="Mutuku J.M."/>
            <person name="Nomura T."/>
            <person name="Sasaki-Sekimoto Y."/>
            <person name="Seto Y."/>
            <person name="Wang Y."/>
            <person name="Wakatake T."/>
            <person name="Sakakibara H."/>
            <person name="Demura T."/>
            <person name="Yamaguchi S."/>
            <person name="Yoneyama K."/>
            <person name="Manabe R.I."/>
            <person name="Nelson D.C."/>
            <person name="Schulman A.H."/>
            <person name="Timko M.P."/>
            <person name="dePamphilis C.W."/>
            <person name="Choi D."/>
            <person name="Shirasu K."/>
        </authorList>
    </citation>
    <scope>NUCLEOTIDE SEQUENCE [LARGE SCALE GENOMIC DNA]</scope>
    <source>
        <strain evidence="4">cv. UVA1</strain>
    </source>
</reference>
<evidence type="ECO:0000313" key="4">
    <source>
        <dbReference type="Proteomes" id="UP000325081"/>
    </source>
</evidence>
<dbReference type="Gene3D" id="1.20.910.10">
    <property type="entry name" value="Heme oxygenase-like"/>
    <property type="match status" value="1"/>
</dbReference>
<dbReference type="SUPFAM" id="SSF56784">
    <property type="entry name" value="HAD-like"/>
    <property type="match status" value="1"/>
</dbReference>
<feature type="compositionally biased region" description="Low complexity" evidence="1">
    <location>
        <begin position="1"/>
        <end position="18"/>
    </location>
</feature>
<comment type="caution">
    <text evidence="3">The sequence shown here is derived from an EMBL/GenBank/DDBJ whole genome shotgun (WGS) entry which is preliminary data.</text>
</comment>
<dbReference type="Gene3D" id="3.40.50.1000">
    <property type="entry name" value="HAD superfamily/HAD-like"/>
    <property type="match status" value="1"/>
</dbReference>
<proteinExistence type="predicted"/>
<keyword evidence="4" id="KW-1185">Reference proteome</keyword>
<dbReference type="SUPFAM" id="SSF48613">
    <property type="entry name" value="Heme oxygenase-like"/>
    <property type="match status" value="1"/>
</dbReference>
<dbReference type="InterPro" id="IPR016084">
    <property type="entry name" value="Haem_Oase-like_multi-hlx"/>
</dbReference>
<dbReference type="InterPro" id="IPR004305">
    <property type="entry name" value="Thiaminase-2/PQQC"/>
</dbReference>
<sequence length="635" mass="71425">MIYIASTPTRSTRSTPASAHREQASEVLRPTSKCPFVRGQSAPEQPRGATYDPLCVTNFLEKSNLEFSASDRILVPDQWKASVDHKIVDDTIDLLVQATYVHISLPTTDNFFELLTWCYVLDQKSFGNPLAWCYVLDQYELAEEYADDDEDKDAIGKLRKRVLKRLRNQDKLISEWGFEPPKECSRDEATAKYTEFLMETASGKIVGEKFSVNIVTPFEKTKLAAYTLSVISPCMRLYSFISKEIQALLDPNESNHVYKKWLDSLSSQKFEASAARIEDLLDKLSVSLTGEELDVVERLYHRAMKLELEFIWSQQVAQKTILPFSRLHKPDYAGQEGNLVIFCDFDLTCTAIDSSALLAELAILAATDVCESEDVRSTWNALFSQYVEEYQQCIDKIMSVEAGIEQFDRGNGLNYEGLCKALEQISEVEKDATSRMVRSNVLKGLNRTEVKRAGEKLAFQEGCKKFFEDLKESKNPRMDVHVLSYCWSGDLIKSAFSSDEQITLNVHSNDLVYEESISTGNMITKMESPMDKLRAFNDIAKSNTNNTKTSTVYIGGSVGDLLCLLEADIGIVIGSGTSLMKLGNHYGVSFVPLFSGLVSKQRELTEIGVFNTKGTSNILYTVSSWDEIYAFILGK</sequence>
<dbReference type="InterPro" id="IPR036412">
    <property type="entry name" value="HAD-like_sf"/>
</dbReference>
<accession>A0A5A7QLR7</accession>
<evidence type="ECO:0000313" key="3">
    <source>
        <dbReference type="EMBL" id="GER46094.1"/>
    </source>
</evidence>